<dbReference type="Pfam" id="PF12770">
    <property type="entry name" value="CHAT"/>
    <property type="match status" value="1"/>
</dbReference>
<dbReference type="OrthoDB" id="149072at2"/>
<feature type="region of interest" description="Disordered" evidence="1">
    <location>
        <begin position="90"/>
        <end position="119"/>
    </location>
</feature>
<name>A0A1H9CSS5_9BACT</name>
<evidence type="ECO:0000256" key="1">
    <source>
        <dbReference type="SAM" id="MobiDB-lite"/>
    </source>
</evidence>
<organism evidence="4 5">
    <name type="scientific">Neolewinella agarilytica</name>
    <dbReference type="NCBI Taxonomy" id="478744"/>
    <lineage>
        <taxon>Bacteria</taxon>
        <taxon>Pseudomonadati</taxon>
        <taxon>Bacteroidota</taxon>
        <taxon>Saprospiria</taxon>
        <taxon>Saprospirales</taxon>
        <taxon>Lewinellaceae</taxon>
        <taxon>Neolewinella</taxon>
    </lineage>
</organism>
<proteinExistence type="predicted"/>
<evidence type="ECO:0000313" key="5">
    <source>
        <dbReference type="Proteomes" id="UP000199021"/>
    </source>
</evidence>
<dbReference type="STRING" id="478744.SAMN05444359_1054"/>
<evidence type="ECO:0000259" key="2">
    <source>
        <dbReference type="Pfam" id="PF12770"/>
    </source>
</evidence>
<feature type="compositionally biased region" description="Polar residues" evidence="1">
    <location>
        <begin position="105"/>
        <end position="119"/>
    </location>
</feature>
<gene>
    <name evidence="4" type="ORF">SAMN05444359_1054</name>
</gene>
<accession>A0A1H9CSS5</accession>
<feature type="domain" description="Effector-associated" evidence="3">
    <location>
        <begin position="4"/>
        <end position="81"/>
    </location>
</feature>
<dbReference type="AlphaFoldDB" id="A0A1H9CSS5"/>
<dbReference type="EMBL" id="FOFB01000005">
    <property type="protein sequence ID" value="SEQ04272.1"/>
    <property type="molecule type" value="Genomic_DNA"/>
</dbReference>
<dbReference type="InParanoid" id="A0A1H9CSS5"/>
<dbReference type="InterPro" id="IPR045439">
    <property type="entry name" value="EAD11"/>
</dbReference>
<evidence type="ECO:0000259" key="3">
    <source>
        <dbReference type="Pfam" id="PF19964"/>
    </source>
</evidence>
<keyword evidence="5" id="KW-1185">Reference proteome</keyword>
<feature type="domain" description="CHAT" evidence="2">
    <location>
        <begin position="142"/>
        <end position="276"/>
    </location>
</feature>
<dbReference type="InterPro" id="IPR024983">
    <property type="entry name" value="CHAT_dom"/>
</dbReference>
<evidence type="ECO:0000313" key="4">
    <source>
        <dbReference type="EMBL" id="SEQ04272.1"/>
    </source>
</evidence>
<dbReference type="Pfam" id="PF19964">
    <property type="entry name" value="EAD11"/>
    <property type="match status" value="1"/>
</dbReference>
<protein>
    <submittedName>
        <fullName evidence="4">CHAT domain-containing protein</fullName>
    </submittedName>
</protein>
<dbReference type="RefSeq" id="WP_090166209.1">
    <property type="nucleotide sequence ID" value="NZ_FOFB01000005.1"/>
</dbReference>
<dbReference type="Proteomes" id="UP000199021">
    <property type="component" value="Unassembled WGS sequence"/>
</dbReference>
<sequence>MPTILSQLEDLTAENHLRTVIDFLREQPEINANRRAKQQISLFSGRLRGIEDDEMNQTKEQRLIDIDYNQARGDLLKILNRHRRIIDTITAEVPAPPAPRQPAPGNTQRAPGNSQPATPNLQPATILFLASDPRGVGDLMVDTEISKISIVISDSDLRLKPEMDLRRDTLTQTILDAKPRFVHFSVHGVDDQDGWNPEGIILQNRERNPEVASTEDLKDIFSTLQEVLDLQLVFLNACLSENQARVISAYVPYVVGMSDEIENGVAISFAQGFYLGLSRYPDNIPFAFKMGLRQLKEDGHLEQELPRLFHLGVEKTVVVLEEGGDLEVQIDLAN</sequence>
<reference evidence="5" key="1">
    <citation type="submission" date="2016-10" db="EMBL/GenBank/DDBJ databases">
        <authorList>
            <person name="Varghese N."/>
            <person name="Submissions S."/>
        </authorList>
    </citation>
    <scope>NUCLEOTIDE SEQUENCE [LARGE SCALE GENOMIC DNA]</scope>
    <source>
        <strain evidence="5">DSM 24740</strain>
    </source>
</reference>